<keyword evidence="2" id="KW-1185">Reference proteome</keyword>
<evidence type="ECO:0000313" key="2">
    <source>
        <dbReference type="Proteomes" id="UP000762676"/>
    </source>
</evidence>
<sequence length="128" mass="14265">MAELKPVSQWCFSRMEDPGPETLKRIPSLYITDILLYGKAPCESKNGSTDGSRSVLFLTEYASYEMGFRLPLKLLMSKNVVAVGCTQVIMFEAQSGGCRSYHKLRVGIMPKASIFGNIFTSSRLKVRS</sequence>
<accession>A0AAV4EAC4</accession>
<reference evidence="1 2" key="1">
    <citation type="journal article" date="2021" name="Elife">
        <title>Chloroplast acquisition without the gene transfer in kleptoplastic sea slugs, Plakobranchus ocellatus.</title>
        <authorList>
            <person name="Maeda T."/>
            <person name="Takahashi S."/>
            <person name="Yoshida T."/>
            <person name="Shimamura S."/>
            <person name="Takaki Y."/>
            <person name="Nagai Y."/>
            <person name="Toyoda A."/>
            <person name="Suzuki Y."/>
            <person name="Arimoto A."/>
            <person name="Ishii H."/>
            <person name="Satoh N."/>
            <person name="Nishiyama T."/>
            <person name="Hasebe M."/>
            <person name="Maruyama T."/>
            <person name="Minagawa J."/>
            <person name="Obokata J."/>
            <person name="Shigenobu S."/>
        </authorList>
    </citation>
    <scope>NUCLEOTIDE SEQUENCE [LARGE SCALE GENOMIC DNA]</scope>
</reference>
<organism evidence="1 2">
    <name type="scientific">Elysia marginata</name>
    <dbReference type="NCBI Taxonomy" id="1093978"/>
    <lineage>
        <taxon>Eukaryota</taxon>
        <taxon>Metazoa</taxon>
        <taxon>Spiralia</taxon>
        <taxon>Lophotrochozoa</taxon>
        <taxon>Mollusca</taxon>
        <taxon>Gastropoda</taxon>
        <taxon>Heterobranchia</taxon>
        <taxon>Euthyneura</taxon>
        <taxon>Panpulmonata</taxon>
        <taxon>Sacoglossa</taxon>
        <taxon>Placobranchoidea</taxon>
        <taxon>Plakobranchidae</taxon>
        <taxon>Elysia</taxon>
    </lineage>
</organism>
<dbReference type="EMBL" id="BMAT01010618">
    <property type="protein sequence ID" value="GFR57366.1"/>
    <property type="molecule type" value="Genomic_DNA"/>
</dbReference>
<name>A0AAV4EAC4_9GAST</name>
<comment type="caution">
    <text evidence="1">The sequence shown here is derived from an EMBL/GenBank/DDBJ whole genome shotgun (WGS) entry which is preliminary data.</text>
</comment>
<dbReference type="Proteomes" id="UP000762676">
    <property type="component" value="Unassembled WGS sequence"/>
</dbReference>
<gene>
    <name evidence="1" type="ORF">ElyMa_005335400</name>
</gene>
<proteinExistence type="predicted"/>
<protein>
    <submittedName>
        <fullName evidence="1">Uncharacterized protein</fullName>
    </submittedName>
</protein>
<dbReference type="AlphaFoldDB" id="A0AAV4EAC4"/>
<evidence type="ECO:0000313" key="1">
    <source>
        <dbReference type="EMBL" id="GFR57366.1"/>
    </source>
</evidence>